<feature type="region of interest" description="Disordered" evidence="2">
    <location>
        <begin position="39"/>
        <end position="106"/>
    </location>
</feature>
<dbReference type="InterPro" id="IPR050987">
    <property type="entry name" value="AtrR-like"/>
</dbReference>
<dbReference type="PANTHER" id="PTHR46910:SF25">
    <property type="entry name" value="ABC-TRANSPORTER-REGULATING TRANSCRIPTION FACTOR"/>
    <property type="match status" value="1"/>
</dbReference>
<dbReference type="VEuPathDB" id="FungiDB:PV10_04842"/>
<keyword evidence="1" id="KW-0539">Nucleus</keyword>
<dbReference type="GO" id="GO:0008270">
    <property type="term" value="F:zinc ion binding"/>
    <property type="evidence" value="ECO:0007669"/>
    <property type="project" value="InterPro"/>
</dbReference>
<evidence type="ECO:0000259" key="3">
    <source>
        <dbReference type="SMART" id="SM00906"/>
    </source>
</evidence>
<reference evidence="4 5" key="1">
    <citation type="submission" date="2017-03" db="EMBL/GenBank/DDBJ databases">
        <title>Genomes of endolithic fungi from Antarctica.</title>
        <authorList>
            <person name="Coleine C."/>
            <person name="Masonjones S."/>
            <person name="Stajich J.E."/>
        </authorList>
    </citation>
    <scope>NUCLEOTIDE SEQUENCE [LARGE SCALE GENOMIC DNA]</scope>
    <source>
        <strain evidence="4 5">CCFEE 6314</strain>
    </source>
</reference>
<accession>A0A438N5L8</accession>
<evidence type="ECO:0000313" key="5">
    <source>
        <dbReference type="Proteomes" id="UP000288859"/>
    </source>
</evidence>
<dbReference type="GO" id="GO:0003677">
    <property type="term" value="F:DNA binding"/>
    <property type="evidence" value="ECO:0007669"/>
    <property type="project" value="InterPro"/>
</dbReference>
<feature type="domain" description="Xylanolytic transcriptional activator regulatory" evidence="3">
    <location>
        <begin position="361"/>
        <end position="435"/>
    </location>
</feature>
<dbReference type="CDD" id="cd12148">
    <property type="entry name" value="fungal_TF_MHR"/>
    <property type="match status" value="1"/>
</dbReference>
<feature type="compositionally biased region" description="Low complexity" evidence="2">
    <location>
        <begin position="673"/>
        <end position="687"/>
    </location>
</feature>
<sequence>MTKRPAIDTVNSSRNGSVAKRLAYLEALVAARPQVLEIEPEHTSYSSTNRETEDNPGLSPSGCHSPQLLPHGQQIDSGIDRDDQTSRGPFAFMPSSVHDYGGTSMAMPDAEVTERGLDYAGRRLELKQTPSMIGYSTNGTVAEDNHKGDHGPPSYHTDLIPCTRAATGDKQEVNSVYTGETSNWEYHGPRSYLAICSAPGIQWVSERLGNSPFRDAANSFTRDVARRLKSERRLPSKRCPEPEPSIGWTYVQAYFEGSLDASFGIIDRSWFENMLRSHLANPRTEEDPAWYALNAVYASGCRLYLAGRASLGEAHRQAWGLFENALACHTELLYYRSTFLALQALTVMAYFTETVMSPRLEYMLLGNASRLAYSKGLHRRPVSLRHLNPSEECHRTWLFWAIYTLEKNCGSWSGRPSCINDREISCQVPVTPPPGTAMYTQSPTMLIRLAQMMSLVSEKVCNLESYASTPAAWAEAINELNSQYVELASSFGDIVMLDIPLDEVQLPDNMSLQTAAYLRLAYLAIGLDIHTTVTSPWSQLRKYQALQAQVQRSPEIVAKICRAAIVTTHHVRIEAHTSTLPGFYAPMYALINLFIHILQNPNDPSAKSDCALMDIGAAHFARLDFATDGEVSIKFGRDIAALTRSAVKCGQKDFPAVVDYALPSTELCGARLQSSSNSTSTGAATQGESTTEVPEDQITDLVDLDLDDWGLFLPFDDDNSFLPLAIVESTD</sequence>
<dbReference type="PANTHER" id="PTHR46910">
    <property type="entry name" value="TRANSCRIPTION FACTOR PDR1"/>
    <property type="match status" value="1"/>
</dbReference>
<feature type="region of interest" description="Disordered" evidence="2">
    <location>
        <begin position="672"/>
        <end position="696"/>
    </location>
</feature>
<dbReference type="Proteomes" id="UP000288859">
    <property type="component" value="Unassembled WGS sequence"/>
</dbReference>
<comment type="caution">
    <text evidence="4">The sequence shown here is derived from an EMBL/GenBank/DDBJ whole genome shotgun (WGS) entry which is preliminary data.</text>
</comment>
<dbReference type="SMART" id="SM00906">
    <property type="entry name" value="Fungal_trans"/>
    <property type="match status" value="1"/>
</dbReference>
<evidence type="ECO:0000313" key="4">
    <source>
        <dbReference type="EMBL" id="RVX71053.1"/>
    </source>
</evidence>
<dbReference type="GO" id="GO:0003700">
    <property type="term" value="F:DNA-binding transcription factor activity"/>
    <property type="evidence" value="ECO:0007669"/>
    <property type="project" value="InterPro"/>
</dbReference>
<dbReference type="Pfam" id="PF04082">
    <property type="entry name" value="Fungal_trans"/>
    <property type="match status" value="1"/>
</dbReference>
<evidence type="ECO:0000256" key="1">
    <source>
        <dbReference type="ARBA" id="ARBA00023242"/>
    </source>
</evidence>
<evidence type="ECO:0000256" key="2">
    <source>
        <dbReference type="SAM" id="MobiDB-lite"/>
    </source>
</evidence>
<name>A0A438N5L8_EXOME</name>
<dbReference type="EMBL" id="NAJM01000019">
    <property type="protein sequence ID" value="RVX71053.1"/>
    <property type="molecule type" value="Genomic_DNA"/>
</dbReference>
<dbReference type="InterPro" id="IPR007219">
    <property type="entry name" value="XnlR_reg_dom"/>
</dbReference>
<organism evidence="4 5">
    <name type="scientific">Exophiala mesophila</name>
    <name type="common">Black yeast-like fungus</name>
    <dbReference type="NCBI Taxonomy" id="212818"/>
    <lineage>
        <taxon>Eukaryota</taxon>
        <taxon>Fungi</taxon>
        <taxon>Dikarya</taxon>
        <taxon>Ascomycota</taxon>
        <taxon>Pezizomycotina</taxon>
        <taxon>Eurotiomycetes</taxon>
        <taxon>Chaetothyriomycetidae</taxon>
        <taxon>Chaetothyriales</taxon>
        <taxon>Herpotrichiellaceae</taxon>
        <taxon>Exophiala</taxon>
    </lineage>
</organism>
<dbReference type="OrthoDB" id="39175at2759"/>
<dbReference type="GO" id="GO:0006351">
    <property type="term" value="P:DNA-templated transcription"/>
    <property type="evidence" value="ECO:0007669"/>
    <property type="project" value="InterPro"/>
</dbReference>
<gene>
    <name evidence="4" type="ORF">B0A52_03418</name>
</gene>
<proteinExistence type="predicted"/>
<protein>
    <recommendedName>
        <fullName evidence="3">Xylanolytic transcriptional activator regulatory domain-containing protein</fullName>
    </recommendedName>
</protein>
<dbReference type="AlphaFoldDB" id="A0A438N5L8"/>